<protein>
    <submittedName>
        <fullName evidence="4">RING-type domain-containing protein</fullName>
    </submittedName>
</protein>
<organism evidence="4">
    <name type="scientific">Onchocerca flexuosa</name>
    <dbReference type="NCBI Taxonomy" id="387005"/>
    <lineage>
        <taxon>Eukaryota</taxon>
        <taxon>Metazoa</taxon>
        <taxon>Ecdysozoa</taxon>
        <taxon>Nematoda</taxon>
        <taxon>Chromadorea</taxon>
        <taxon>Rhabditida</taxon>
        <taxon>Spirurina</taxon>
        <taxon>Spiruromorpha</taxon>
        <taxon>Filarioidea</taxon>
        <taxon>Onchocercidae</taxon>
        <taxon>Onchocerca</taxon>
    </lineage>
</organism>
<dbReference type="SUPFAM" id="SSF50978">
    <property type="entry name" value="WD40 repeat-like"/>
    <property type="match status" value="1"/>
</dbReference>
<accession>A0A183H6H7</accession>
<gene>
    <name evidence="2" type="ORF">OFLC_LOCUS3088</name>
</gene>
<dbReference type="AlphaFoldDB" id="A0A183H6H7"/>
<dbReference type="EMBL" id="UZAJ01001956">
    <property type="protein sequence ID" value="VDO35236.1"/>
    <property type="molecule type" value="Genomic_DNA"/>
</dbReference>
<dbReference type="InterPro" id="IPR036322">
    <property type="entry name" value="WD40_repeat_dom_sf"/>
</dbReference>
<name>A0A183H6H7_9BILA</name>
<evidence type="ECO:0000313" key="4">
    <source>
        <dbReference type="WBParaSite" id="OFLC_0000308701-mRNA-1"/>
    </source>
</evidence>
<feature type="region of interest" description="Disordered" evidence="1">
    <location>
        <begin position="1"/>
        <end position="25"/>
    </location>
</feature>
<evidence type="ECO:0000256" key="1">
    <source>
        <dbReference type="SAM" id="MobiDB-lite"/>
    </source>
</evidence>
<evidence type="ECO:0000313" key="3">
    <source>
        <dbReference type="Proteomes" id="UP000267606"/>
    </source>
</evidence>
<dbReference type="PANTHER" id="PTHR23287:SF16">
    <property type="entry name" value="TECTONIN BETA-PROPELLER REPEAT-CONTAINING PROTEIN 2"/>
    <property type="match status" value="1"/>
</dbReference>
<sequence length="589" mass="65898">MTSGDYRKSTESIDYQESAGSNDYKNTESMINESEYFSHVDECHALTEEIPMTFSSGTSKTELICFDVGHNYIAFGSSCGALFIFNRRLNRSAAPLRTNTDDLITCVKFCSGEYDLLAAGHGSGGLALLNFPNGGSDSTKRLKQNLSLDGHKGHTVSCIAWAKDGKKVFSADDGGIVIVTSVDFIHNVFQTTFVCLQHSYVMQLIHICGFLALCAVKRISVIDENFFNSVLEIDQHEQKAIGICMIVKSCGAELFVLQSNGFIIIYDVSHGEKKRSFSLSEDVSINRIIRISINACFDSIVRYFYFKSQRWKPCLLTVHSQIFVVYFYNYIALVNVEDETTLASFNVDTLFHNRMFETSICVDPKLSYLTIYILGPDNRIFCLSSNEIPSYLTETRNKIISEISAEFTSNTLLTSFQETTKLLPNASKDAFWDGLKVAKQMNVFSSLRNLPLPLLNAAPDLNCILHNSKFLEQMQIQPSNIIDNVNRVARTIVDKVGGFGTQVEDGFLVQPIVGADIMDIERTLFPDEQAGILQEIMVRRTKTIPTNKRKKTEKGKDIDGHNLLDSSKEDLIPVDECTLKNIKGGMSIF</sequence>
<dbReference type="Proteomes" id="UP000267606">
    <property type="component" value="Unassembled WGS sequence"/>
</dbReference>
<reference evidence="4" key="1">
    <citation type="submission" date="2016-06" db="UniProtKB">
        <authorList>
            <consortium name="WormBaseParasite"/>
        </authorList>
    </citation>
    <scope>IDENTIFICATION</scope>
</reference>
<proteinExistence type="predicted"/>
<dbReference type="STRING" id="387005.A0A183H6H7"/>
<keyword evidence="3" id="KW-1185">Reference proteome</keyword>
<evidence type="ECO:0000313" key="2">
    <source>
        <dbReference type="EMBL" id="VDO35236.1"/>
    </source>
</evidence>
<dbReference type="Gene3D" id="2.130.10.10">
    <property type="entry name" value="YVTN repeat-like/Quinoprotein amine dehydrogenase"/>
    <property type="match status" value="1"/>
</dbReference>
<dbReference type="InterPro" id="IPR001680">
    <property type="entry name" value="WD40_rpt"/>
</dbReference>
<reference evidence="2 3" key="2">
    <citation type="submission" date="2018-11" db="EMBL/GenBank/DDBJ databases">
        <authorList>
            <consortium name="Pathogen Informatics"/>
        </authorList>
    </citation>
    <scope>NUCLEOTIDE SEQUENCE [LARGE SCALE GENOMIC DNA]</scope>
</reference>
<dbReference type="WBParaSite" id="OFLC_0000308701-mRNA-1">
    <property type="protein sequence ID" value="OFLC_0000308701-mRNA-1"/>
    <property type="gene ID" value="OFLC_0000308701"/>
</dbReference>
<feature type="compositionally biased region" description="Basic and acidic residues" evidence="1">
    <location>
        <begin position="1"/>
        <end position="11"/>
    </location>
</feature>
<feature type="compositionally biased region" description="Polar residues" evidence="1">
    <location>
        <begin position="12"/>
        <end position="25"/>
    </location>
</feature>
<dbReference type="PANTHER" id="PTHR23287">
    <property type="entry name" value="RUBY-EYE2-LIKE PROTEIN"/>
    <property type="match status" value="1"/>
</dbReference>
<dbReference type="InterPro" id="IPR015943">
    <property type="entry name" value="WD40/YVTN_repeat-like_dom_sf"/>
</dbReference>
<dbReference type="SMART" id="SM00320">
    <property type="entry name" value="WD40"/>
    <property type="match status" value="3"/>
</dbReference>